<name>A0AAE0RCD5_9TELE</name>
<evidence type="ECO:0000313" key="2">
    <source>
        <dbReference type="Proteomes" id="UP001274896"/>
    </source>
</evidence>
<gene>
    <name evidence="1" type="ORF">QTP70_034224</name>
</gene>
<comment type="caution">
    <text evidence="1">The sequence shown here is derived from an EMBL/GenBank/DDBJ whole genome shotgun (WGS) entry which is preliminary data.</text>
</comment>
<dbReference type="InterPro" id="IPR029170">
    <property type="entry name" value="FAM180"/>
</dbReference>
<organism evidence="1 2">
    <name type="scientific">Hemibagrus guttatus</name>
    <dbReference type="NCBI Taxonomy" id="175788"/>
    <lineage>
        <taxon>Eukaryota</taxon>
        <taxon>Metazoa</taxon>
        <taxon>Chordata</taxon>
        <taxon>Craniata</taxon>
        <taxon>Vertebrata</taxon>
        <taxon>Euteleostomi</taxon>
        <taxon>Actinopterygii</taxon>
        <taxon>Neopterygii</taxon>
        <taxon>Teleostei</taxon>
        <taxon>Ostariophysi</taxon>
        <taxon>Siluriformes</taxon>
        <taxon>Bagridae</taxon>
        <taxon>Hemibagrus</taxon>
    </lineage>
</organism>
<dbReference type="PANTHER" id="PTHR34034">
    <property type="entry name" value="PROTEIN FAM180A-RELATED"/>
    <property type="match status" value="1"/>
</dbReference>
<dbReference type="Proteomes" id="UP001274896">
    <property type="component" value="Unassembled WGS sequence"/>
</dbReference>
<reference evidence="1" key="1">
    <citation type="submission" date="2023-06" db="EMBL/GenBank/DDBJ databases">
        <title>Male Hemibagrus guttatus genome.</title>
        <authorList>
            <person name="Bian C."/>
        </authorList>
    </citation>
    <scope>NUCLEOTIDE SEQUENCE</scope>
    <source>
        <strain evidence="1">Male_cb2023</strain>
        <tissue evidence="1">Muscle</tissue>
    </source>
</reference>
<proteinExistence type="predicted"/>
<dbReference type="AlphaFoldDB" id="A0AAE0RCD5"/>
<keyword evidence="2" id="KW-1185">Reference proteome</keyword>
<sequence length="166" mass="18824">MVEMPRKMQLVKFSGVFLCLVVFRDLWPTYSDALAVSQGNPLRPTLITTVSDANLVYEFLLSGLVIDEDNNVGMRDQEMASMVKGRVFLSLINDDIPKTLPAVEELLVLIEEEEQSFEQDHFQTLILGIIYSAYQAREKKEESQQQAWTGVLGRLANVTLVQLRKS</sequence>
<dbReference type="PANTHER" id="PTHR34034:SF2">
    <property type="entry name" value="PROTEIN FAM180A"/>
    <property type="match status" value="1"/>
</dbReference>
<dbReference type="Pfam" id="PF15173">
    <property type="entry name" value="FAM180"/>
    <property type="match status" value="1"/>
</dbReference>
<evidence type="ECO:0000313" key="1">
    <source>
        <dbReference type="EMBL" id="KAK3549232.1"/>
    </source>
</evidence>
<dbReference type="EMBL" id="JAUCMX010000004">
    <property type="protein sequence ID" value="KAK3549232.1"/>
    <property type="molecule type" value="Genomic_DNA"/>
</dbReference>
<accession>A0AAE0RCD5</accession>
<protein>
    <submittedName>
        <fullName evidence="1">Uncharacterized protein</fullName>
    </submittedName>
</protein>